<dbReference type="InterPro" id="IPR007978">
    <property type="entry name" value="Baculo_ODV-E27"/>
</dbReference>
<dbReference type="Pfam" id="PF05314">
    <property type="entry name" value="Baculo_ODV-E27"/>
    <property type="match status" value="1"/>
</dbReference>
<dbReference type="KEGG" id="vg:1485777"/>
<name>Q80LS4_NPVAH</name>
<dbReference type="RefSeq" id="NP_818669.1">
    <property type="nucleotide sequence ID" value="NC_004690.1"/>
</dbReference>
<keyword evidence="2" id="KW-1185">Reference proteome</keyword>
<accession>Q80LS4</accession>
<dbReference type="EMBL" id="AP006270">
    <property type="protein sequence ID" value="BAC67273.1"/>
    <property type="molecule type" value="Genomic_DNA"/>
</dbReference>
<dbReference type="OrthoDB" id="10588at10239"/>
<dbReference type="Proteomes" id="UP000232720">
    <property type="component" value="Genome"/>
</dbReference>
<proteinExistence type="predicted"/>
<sequence>MMKRFKCQTPKIRTVTELIHSDEKLKKDYDIAEFDVKNLNSLISYNEGIIKMAIAKYMAMINTLDLSQPLLTIFKDRNASLDITKIIINSLGHVHKRVNPLVNNFEGALETVIFDDPMYSIVGEPIYFTENENRVMRCHVDRLSIVRMLECHYDTTLKVTSSPADVNKLKIMQAFTKTGQSKRRQSNDVSRYDLQLTETEVTRYVTLLLIVEHAYCHYSIFKTYDAYNYGRSLLDHSLIINKSRPGVGMNFSNLLLSKFNFNIEDFNLSHCSKPLDVINIRNN</sequence>
<dbReference type="GeneID" id="1485777"/>
<reference evidence="1 2" key="1">
    <citation type="journal article" date="2003" name="Virology">
        <title>Genome sequence and organization of a nucleopolyhedrovirus isolated from the smaller tea tortrix, Adoxophyes honmai.</title>
        <authorList>
            <person name="Nakai M."/>
            <person name="Goto C."/>
            <person name="Kang W."/>
            <person name="Shikata M."/>
            <person name="Luque T."/>
            <person name="Kunimi Y."/>
        </authorList>
    </citation>
    <scope>NUCLEOTIDE SEQUENCE [LARGE SCALE GENOMIC DNA]</scope>
    <source>
        <strain evidence="1 2">ADN001</strain>
    </source>
</reference>
<evidence type="ECO:0000313" key="2">
    <source>
        <dbReference type="Proteomes" id="UP000232720"/>
    </source>
</evidence>
<evidence type="ECO:0000313" key="1">
    <source>
        <dbReference type="EMBL" id="BAC67273.1"/>
    </source>
</evidence>
<organism evidence="1 2">
    <name type="scientific">Adoxophyes honmai nucleopolyhedrovirus</name>
    <dbReference type="NCBI Taxonomy" id="224399"/>
    <lineage>
        <taxon>Viruses</taxon>
        <taxon>Viruses incertae sedis</taxon>
        <taxon>Naldaviricetes</taxon>
        <taxon>Lefavirales</taxon>
        <taxon>Baculoviridae</taxon>
        <taxon>Alphabaculovirus</taxon>
        <taxon>Alphabaculovirus adhonmai</taxon>
    </lineage>
</organism>
<dbReference type="GO" id="GO:0019031">
    <property type="term" value="C:viral envelope"/>
    <property type="evidence" value="ECO:0007669"/>
    <property type="project" value="InterPro"/>
</dbReference>
<organismHost>
    <name type="scientific">Adoxophyes honmai</name>
    <name type="common">Smaller tea tortrix moth</name>
    <dbReference type="NCBI Taxonomy" id="85585"/>
</organismHost>
<protein>
    <submittedName>
        <fullName evidence="1">Odv-ec27</fullName>
    </submittedName>
</protein>